<keyword evidence="3" id="KW-1185">Reference proteome</keyword>
<comment type="caution">
    <text evidence="2">The sequence shown here is derived from an EMBL/GenBank/DDBJ whole genome shotgun (WGS) entry which is preliminary data.</text>
</comment>
<sequence length="252" mass="28260">MSYSQDIDPRFENPLVTDRPDATEASSTVGKGVFQIETGGFYESFEANNIQNELYTYNTMLIRYGLLDRIEFRVGWDFVEGITKVNNTKLDNVTSGFSPILLGVKVDIVEEKGLLPEIALLLHTNHPFFAGEDYKTTSTGTDFRFSLSHTLSERSSLGYNLGMSWDGDTTRASYLYTLAYGYSLSDKIGAYVEVYGYLPEGLSFNHYWDAGFTYLVNNNLQFDAYFGTSLTEGQDILLGLGASFRVLPSKQN</sequence>
<gene>
    <name evidence="2" type="ORF">ACFOSX_02455</name>
</gene>
<proteinExistence type="predicted"/>
<feature type="region of interest" description="Disordered" evidence="1">
    <location>
        <begin position="1"/>
        <end position="25"/>
    </location>
</feature>
<organism evidence="2 3">
    <name type="scientific">Winogradskyella maritima</name>
    <dbReference type="NCBI Taxonomy" id="1517766"/>
    <lineage>
        <taxon>Bacteria</taxon>
        <taxon>Pseudomonadati</taxon>
        <taxon>Bacteroidota</taxon>
        <taxon>Flavobacteriia</taxon>
        <taxon>Flavobacteriales</taxon>
        <taxon>Flavobacteriaceae</taxon>
        <taxon>Winogradskyella</taxon>
    </lineage>
</organism>
<evidence type="ECO:0000256" key="1">
    <source>
        <dbReference type="SAM" id="MobiDB-lite"/>
    </source>
</evidence>
<protein>
    <submittedName>
        <fullName evidence="2">Transporter</fullName>
    </submittedName>
</protein>
<accession>A0ABV8AEN7</accession>
<dbReference type="InterPro" id="IPR025737">
    <property type="entry name" value="FApF"/>
</dbReference>
<dbReference type="Proteomes" id="UP001595812">
    <property type="component" value="Unassembled WGS sequence"/>
</dbReference>
<dbReference type="Pfam" id="PF13557">
    <property type="entry name" value="Phenol_MetA_deg"/>
    <property type="match status" value="1"/>
</dbReference>
<evidence type="ECO:0000313" key="3">
    <source>
        <dbReference type="Proteomes" id="UP001595812"/>
    </source>
</evidence>
<evidence type="ECO:0000313" key="2">
    <source>
        <dbReference type="EMBL" id="MFC3876080.1"/>
    </source>
</evidence>
<dbReference type="RefSeq" id="WP_386096665.1">
    <property type="nucleotide sequence ID" value="NZ_JBHSAT010000004.1"/>
</dbReference>
<name>A0ABV8AEN7_9FLAO</name>
<dbReference type="EMBL" id="JBHSAT010000004">
    <property type="protein sequence ID" value="MFC3876080.1"/>
    <property type="molecule type" value="Genomic_DNA"/>
</dbReference>
<reference evidence="3" key="1">
    <citation type="journal article" date="2019" name="Int. J. Syst. Evol. Microbiol.">
        <title>The Global Catalogue of Microorganisms (GCM) 10K type strain sequencing project: providing services to taxonomists for standard genome sequencing and annotation.</title>
        <authorList>
            <consortium name="The Broad Institute Genomics Platform"/>
            <consortium name="The Broad Institute Genome Sequencing Center for Infectious Disease"/>
            <person name="Wu L."/>
            <person name="Ma J."/>
        </authorList>
    </citation>
    <scope>NUCLEOTIDE SEQUENCE [LARGE SCALE GENOMIC DNA]</scope>
    <source>
        <strain evidence="3">CECT 8979</strain>
    </source>
</reference>